<dbReference type="PANTHER" id="PTHR33908:SF11">
    <property type="entry name" value="MEMBRANE PROTEIN"/>
    <property type="match status" value="1"/>
</dbReference>
<evidence type="ECO:0000313" key="11">
    <source>
        <dbReference type="Proteomes" id="UP000324233"/>
    </source>
</evidence>
<dbReference type="GO" id="GO:0016763">
    <property type="term" value="F:pentosyltransferase activity"/>
    <property type="evidence" value="ECO:0007669"/>
    <property type="project" value="TreeGrafter"/>
</dbReference>
<feature type="transmembrane region" description="Helical" evidence="9">
    <location>
        <begin position="397"/>
        <end position="416"/>
    </location>
</feature>
<feature type="transmembrane region" description="Helical" evidence="9">
    <location>
        <begin position="365"/>
        <end position="385"/>
    </location>
</feature>
<dbReference type="PANTHER" id="PTHR33908">
    <property type="entry name" value="MANNOSYLTRANSFERASE YKCB-RELATED"/>
    <property type="match status" value="1"/>
</dbReference>
<feature type="transmembrane region" description="Helical" evidence="9">
    <location>
        <begin position="340"/>
        <end position="358"/>
    </location>
</feature>
<evidence type="ECO:0000256" key="2">
    <source>
        <dbReference type="ARBA" id="ARBA00022475"/>
    </source>
</evidence>
<keyword evidence="7 9" id="KW-0472">Membrane</keyword>
<evidence type="ECO:0000256" key="3">
    <source>
        <dbReference type="ARBA" id="ARBA00022676"/>
    </source>
</evidence>
<evidence type="ECO:0000256" key="8">
    <source>
        <dbReference type="SAM" id="MobiDB-lite"/>
    </source>
</evidence>
<organism evidence="10 11">
    <name type="scientific">Aquisphaera giovannonii</name>
    <dbReference type="NCBI Taxonomy" id="406548"/>
    <lineage>
        <taxon>Bacteria</taxon>
        <taxon>Pseudomonadati</taxon>
        <taxon>Planctomycetota</taxon>
        <taxon>Planctomycetia</taxon>
        <taxon>Isosphaerales</taxon>
        <taxon>Isosphaeraceae</taxon>
        <taxon>Aquisphaera</taxon>
    </lineage>
</organism>
<evidence type="ECO:0000256" key="6">
    <source>
        <dbReference type="ARBA" id="ARBA00022989"/>
    </source>
</evidence>
<dbReference type="OrthoDB" id="212449at2"/>
<feature type="region of interest" description="Disordered" evidence="8">
    <location>
        <begin position="15"/>
        <end position="58"/>
    </location>
</feature>
<feature type="transmembrane region" description="Helical" evidence="9">
    <location>
        <begin position="78"/>
        <end position="96"/>
    </location>
</feature>
<feature type="transmembrane region" description="Helical" evidence="9">
    <location>
        <begin position="232"/>
        <end position="258"/>
    </location>
</feature>
<dbReference type="GO" id="GO:0005886">
    <property type="term" value="C:plasma membrane"/>
    <property type="evidence" value="ECO:0007669"/>
    <property type="project" value="UniProtKB-SubCell"/>
</dbReference>
<dbReference type="EMBL" id="CP042997">
    <property type="protein sequence ID" value="QEH34683.1"/>
    <property type="molecule type" value="Genomic_DNA"/>
</dbReference>
<dbReference type="KEGG" id="agv:OJF2_32240"/>
<keyword evidence="2" id="KW-1003">Cell membrane</keyword>
<keyword evidence="5 9" id="KW-0812">Transmembrane</keyword>
<feature type="compositionally biased region" description="Basic and acidic residues" evidence="8">
    <location>
        <begin position="42"/>
        <end position="58"/>
    </location>
</feature>
<dbReference type="AlphaFoldDB" id="A0A5B9W283"/>
<dbReference type="InterPro" id="IPR050297">
    <property type="entry name" value="LipidA_mod_glycosyltrf_83"/>
</dbReference>
<evidence type="ECO:0000256" key="1">
    <source>
        <dbReference type="ARBA" id="ARBA00004651"/>
    </source>
</evidence>
<proteinExistence type="predicted"/>
<feature type="transmembrane region" description="Helical" evidence="9">
    <location>
        <begin position="270"/>
        <end position="291"/>
    </location>
</feature>
<feature type="transmembrane region" description="Helical" evidence="9">
    <location>
        <begin position="173"/>
        <end position="190"/>
    </location>
</feature>
<name>A0A5B9W283_9BACT</name>
<evidence type="ECO:0000256" key="7">
    <source>
        <dbReference type="ARBA" id="ARBA00023136"/>
    </source>
</evidence>
<gene>
    <name evidence="10" type="ORF">OJF2_32240</name>
</gene>
<keyword evidence="11" id="KW-1185">Reference proteome</keyword>
<keyword evidence="3" id="KW-0328">Glycosyltransferase</keyword>
<keyword evidence="6 9" id="KW-1133">Transmembrane helix</keyword>
<dbReference type="RefSeq" id="WP_148594570.1">
    <property type="nucleotide sequence ID" value="NZ_CP042997.1"/>
</dbReference>
<feature type="region of interest" description="Disordered" evidence="8">
    <location>
        <begin position="584"/>
        <end position="629"/>
    </location>
</feature>
<feature type="transmembrane region" description="Helical" evidence="9">
    <location>
        <begin position="149"/>
        <end position="167"/>
    </location>
</feature>
<dbReference type="GO" id="GO:0009103">
    <property type="term" value="P:lipopolysaccharide biosynthetic process"/>
    <property type="evidence" value="ECO:0007669"/>
    <property type="project" value="UniProtKB-ARBA"/>
</dbReference>
<evidence type="ECO:0000256" key="9">
    <source>
        <dbReference type="SAM" id="Phobius"/>
    </source>
</evidence>
<feature type="transmembrane region" description="Helical" evidence="9">
    <location>
        <begin position="428"/>
        <end position="447"/>
    </location>
</feature>
<evidence type="ECO:0008006" key="12">
    <source>
        <dbReference type="Google" id="ProtNLM"/>
    </source>
</evidence>
<accession>A0A5B9W283</accession>
<sequence>MALIARRDLRSDRGWSRILPGPSPSRHPGLLSPRTIETGPAQERERSAPPGRGPRDLRLCGAREGVEPGWDDGRVRRWVLVFLSLGVAMRLLRYALNFPLWNDEGYLALNILERDFAGLCRPLDYGQVCPLLFLWAVKAASLALGFSEWSLRLVPALASIASLFAFRHVAGRLLRGSSLALAVAVLAIGYTPVRYAGEVKPYATDLLAALGLIALAVEWLRRPERAGPLWGLAALGPVAIGISNPSIFVAASVGLVLAVPVLKTRSRHNLAALAVFGLASCATFLGLLAWINGPQGDHVKGWMGLYWANAFPPRSPGALLGWLVAAHTSHMFAYPAGGDHGSSTLTTCLVLAAVVAYLRRGPGRVLALLLAPFALGLAAAAMGRYPYGGSARTMQYVAPSIILMAGLGAAALLARLPRPSWRERSPRWALLAMLIGGLGQMAWDLAYPCKDVFFLESRALARRFWAEESEGAEVACARTDLRLPLDPLRWEADRAVMYLCHQAIYSPRHAAGIRPRLDRVGAKHPLRVVVFNETPTEAAAVPRWLRAAGGRFQLRARREHRLDLEFRRGRRVSGDRYVVYDLVPSEAGPRPAPGPGSPEVGTVATTDVSRGGETADRPIRGAGGDVEDD</sequence>
<evidence type="ECO:0000256" key="4">
    <source>
        <dbReference type="ARBA" id="ARBA00022679"/>
    </source>
</evidence>
<evidence type="ECO:0000256" key="5">
    <source>
        <dbReference type="ARBA" id="ARBA00022692"/>
    </source>
</evidence>
<protein>
    <recommendedName>
        <fullName evidence="12">Glycosyltransferase RgtA/B/C/D-like domain-containing protein</fullName>
    </recommendedName>
</protein>
<keyword evidence="4" id="KW-0808">Transferase</keyword>
<reference evidence="10 11" key="1">
    <citation type="submission" date="2019-08" db="EMBL/GenBank/DDBJ databases">
        <title>Deep-cultivation of Planctomycetes and their phenomic and genomic characterization uncovers novel biology.</title>
        <authorList>
            <person name="Wiegand S."/>
            <person name="Jogler M."/>
            <person name="Boedeker C."/>
            <person name="Pinto D."/>
            <person name="Vollmers J."/>
            <person name="Rivas-Marin E."/>
            <person name="Kohn T."/>
            <person name="Peeters S.H."/>
            <person name="Heuer A."/>
            <person name="Rast P."/>
            <person name="Oberbeckmann S."/>
            <person name="Bunk B."/>
            <person name="Jeske O."/>
            <person name="Meyerdierks A."/>
            <person name="Storesund J.E."/>
            <person name="Kallscheuer N."/>
            <person name="Luecker S."/>
            <person name="Lage O.M."/>
            <person name="Pohl T."/>
            <person name="Merkel B.J."/>
            <person name="Hornburger P."/>
            <person name="Mueller R.-W."/>
            <person name="Bruemmer F."/>
            <person name="Labrenz M."/>
            <person name="Spormann A.M."/>
            <person name="Op den Camp H."/>
            <person name="Overmann J."/>
            <person name="Amann R."/>
            <person name="Jetten M.S.M."/>
            <person name="Mascher T."/>
            <person name="Medema M.H."/>
            <person name="Devos D.P."/>
            <person name="Kaster A.-K."/>
            <person name="Ovreas L."/>
            <person name="Rohde M."/>
            <person name="Galperin M.Y."/>
            <person name="Jogler C."/>
        </authorList>
    </citation>
    <scope>NUCLEOTIDE SEQUENCE [LARGE SCALE GENOMIC DNA]</scope>
    <source>
        <strain evidence="10 11">OJF2</strain>
    </source>
</reference>
<evidence type="ECO:0000313" key="10">
    <source>
        <dbReference type="EMBL" id="QEH34683.1"/>
    </source>
</evidence>
<comment type="subcellular location">
    <subcellularLocation>
        <location evidence="1">Cell membrane</location>
        <topology evidence="1">Multi-pass membrane protein</topology>
    </subcellularLocation>
</comment>
<dbReference type="Proteomes" id="UP000324233">
    <property type="component" value="Chromosome"/>
</dbReference>